<feature type="repeat" description="PPR" evidence="3">
    <location>
        <begin position="183"/>
        <end position="217"/>
    </location>
</feature>
<comment type="similarity">
    <text evidence="4">Belongs to the cyclic nucleotide phosphodiesterase family.</text>
</comment>
<dbReference type="InterPro" id="IPR002073">
    <property type="entry name" value="PDEase_catalytic_dom"/>
</dbReference>
<evidence type="ECO:0000313" key="6">
    <source>
        <dbReference type="EMBL" id="CAK9046123.1"/>
    </source>
</evidence>
<dbReference type="PRINTS" id="PR00387">
    <property type="entry name" value="PDIESTERASE1"/>
</dbReference>
<sequence>MSSERGHQLDVISFSSAISSEMGHTWQSTLEVLVTMRFASVLPNVFSCSAAMSSLEKGNQWQLSLTMLDSMGLQTIQANTVTFNAAISSCEQGHWRETLVLLEKMHLRSIEKDVVSFSAAISSCEKAGQWQCALSLLEAMPRIRIHPNIISFSATMSACAGANQLEAALRLFQILAVKKLQPNVITFGAVINACEKAGQWQLALSFLSAMSQTRVRRNEFIYNSAISSCEKGGHWQMALGLFTMITEKSLQPDVISYNAVISTCELTGHWCLALRLLQTAGLVTTVTAGAALSATVRRGEWSLAGQLLDALVFEHRVDISRVCWNVALSSCEKGHGWHHALQILDTLDQDSTGPDLISYNAAIASCESVMRAWPHVLGLFHQMSISEVQPDVLTHSSVITSFVERASESRRGSRPPLQSVRRSLEAMETKARMQKVQEYVRAVEAGYHRANPYHNNAHAAEVTLMTYQIWSYLSAGSFKGYFEQVDLLVVLLAAAIHDIGHPATNNDFLVKTKTELALRYHDTAVLENFHLATAFELMRSRSVSMLDHNLPSPPVTSLRRRIVEIVLATDMAVHKKQVDEMVRLVERNVNRQEIDKRTLEQYIVHTADVGHPFRPVPQHHEWARRVNEEFLAQGDREKELGFTPIEMFDRDKAPPLPKNQLGFLQFVIQPLWKPMEALLDSKARPASLFLHRNIKVWQEELEPEA</sequence>
<evidence type="ECO:0000256" key="3">
    <source>
        <dbReference type="PROSITE-ProRule" id="PRU00708"/>
    </source>
</evidence>
<feature type="repeat" description="PPR" evidence="3">
    <location>
        <begin position="218"/>
        <end position="252"/>
    </location>
</feature>
<dbReference type="PROSITE" id="PS51375">
    <property type="entry name" value="PPR"/>
    <property type="match status" value="4"/>
</dbReference>
<dbReference type="InterPro" id="IPR023088">
    <property type="entry name" value="PDEase"/>
</dbReference>
<evidence type="ECO:0000256" key="4">
    <source>
        <dbReference type="RuleBase" id="RU363067"/>
    </source>
</evidence>
<name>A0ABP0M3R2_9DINO</name>
<comment type="caution">
    <text evidence="6">The sequence shown here is derived from an EMBL/GenBank/DDBJ whole genome shotgun (WGS) entry which is preliminary data.</text>
</comment>
<dbReference type="Gene3D" id="1.25.40.10">
    <property type="entry name" value="Tetratricopeptide repeat domain"/>
    <property type="match status" value="4"/>
</dbReference>
<dbReference type="SMART" id="SM00471">
    <property type="entry name" value="HDc"/>
    <property type="match status" value="1"/>
</dbReference>
<dbReference type="PROSITE" id="PS00126">
    <property type="entry name" value="PDEASE_I_1"/>
    <property type="match status" value="1"/>
</dbReference>
<evidence type="ECO:0000313" key="7">
    <source>
        <dbReference type="Proteomes" id="UP001642484"/>
    </source>
</evidence>
<organism evidence="6 7">
    <name type="scientific">Durusdinium trenchii</name>
    <dbReference type="NCBI Taxonomy" id="1381693"/>
    <lineage>
        <taxon>Eukaryota</taxon>
        <taxon>Sar</taxon>
        <taxon>Alveolata</taxon>
        <taxon>Dinophyceae</taxon>
        <taxon>Suessiales</taxon>
        <taxon>Symbiodiniaceae</taxon>
        <taxon>Durusdinium</taxon>
    </lineage>
</organism>
<feature type="repeat" description="PPR" evidence="3">
    <location>
        <begin position="113"/>
        <end position="147"/>
    </location>
</feature>
<keyword evidence="7" id="KW-1185">Reference proteome</keyword>
<evidence type="ECO:0000259" key="5">
    <source>
        <dbReference type="PROSITE" id="PS51845"/>
    </source>
</evidence>
<dbReference type="InterPro" id="IPR011990">
    <property type="entry name" value="TPR-like_helical_dom_sf"/>
</dbReference>
<dbReference type="EC" id="3.1.4.-" evidence="4"/>
<dbReference type="Pfam" id="PF13812">
    <property type="entry name" value="PPR_3"/>
    <property type="match status" value="2"/>
</dbReference>
<dbReference type="PANTHER" id="PTHR11347">
    <property type="entry name" value="CYCLIC NUCLEOTIDE PHOSPHODIESTERASE"/>
    <property type="match status" value="1"/>
</dbReference>
<dbReference type="InterPro" id="IPR036971">
    <property type="entry name" value="PDEase_catalytic_dom_sf"/>
</dbReference>
<keyword evidence="1 4" id="KW-0479">Metal-binding</keyword>
<proteinExistence type="inferred from homology"/>
<dbReference type="PROSITE" id="PS51845">
    <property type="entry name" value="PDEASE_I_2"/>
    <property type="match status" value="1"/>
</dbReference>
<dbReference type="InterPro" id="IPR023174">
    <property type="entry name" value="PDEase_CS"/>
</dbReference>
<keyword evidence="2 4" id="KW-0378">Hydrolase</keyword>
<protein>
    <recommendedName>
        <fullName evidence="4">Phosphodiesterase</fullName>
        <ecNumber evidence="4">3.1.4.-</ecNumber>
    </recommendedName>
</protein>
<dbReference type="InterPro" id="IPR003607">
    <property type="entry name" value="HD/PDEase_dom"/>
</dbReference>
<dbReference type="Gene3D" id="1.10.1300.10">
    <property type="entry name" value="3'5'-cyclic nucleotide phosphodiesterase, catalytic domain"/>
    <property type="match status" value="1"/>
</dbReference>
<dbReference type="EMBL" id="CAXAMN010015558">
    <property type="protein sequence ID" value="CAK9046123.1"/>
    <property type="molecule type" value="Genomic_DNA"/>
</dbReference>
<dbReference type="Pfam" id="PF00233">
    <property type="entry name" value="PDEase_I"/>
    <property type="match status" value="1"/>
</dbReference>
<dbReference type="SUPFAM" id="SSF109604">
    <property type="entry name" value="HD-domain/PDEase-like"/>
    <property type="match status" value="1"/>
</dbReference>
<feature type="repeat" description="PPR" evidence="3">
    <location>
        <begin position="148"/>
        <end position="182"/>
    </location>
</feature>
<comment type="cofactor">
    <cofactor evidence="4">
        <name>a divalent metal cation</name>
        <dbReference type="ChEBI" id="CHEBI:60240"/>
    </cofactor>
    <text evidence="4">Binds 2 divalent metal cations per subunit. Site 1 may preferentially bind zinc ions, while site 2 has a preference for magnesium and/or manganese ions.</text>
</comment>
<evidence type="ECO:0000256" key="1">
    <source>
        <dbReference type="ARBA" id="ARBA00022723"/>
    </source>
</evidence>
<accession>A0ABP0M3R2</accession>
<dbReference type="Proteomes" id="UP001642484">
    <property type="component" value="Unassembled WGS sequence"/>
</dbReference>
<evidence type="ECO:0000256" key="2">
    <source>
        <dbReference type="ARBA" id="ARBA00022801"/>
    </source>
</evidence>
<dbReference type="InterPro" id="IPR002885">
    <property type="entry name" value="PPR_rpt"/>
</dbReference>
<feature type="domain" description="PDEase" evidence="5">
    <location>
        <begin position="355"/>
        <end position="704"/>
    </location>
</feature>
<gene>
    <name evidence="6" type="ORF">CCMP2556_LOCUS24008</name>
</gene>
<reference evidence="6 7" key="1">
    <citation type="submission" date="2024-02" db="EMBL/GenBank/DDBJ databases">
        <authorList>
            <person name="Chen Y."/>
            <person name="Shah S."/>
            <person name="Dougan E. K."/>
            <person name="Thang M."/>
            <person name="Chan C."/>
        </authorList>
    </citation>
    <scope>NUCLEOTIDE SEQUENCE [LARGE SCALE GENOMIC DNA]</scope>
</reference>
<dbReference type="CDD" id="cd00077">
    <property type="entry name" value="HDc"/>
    <property type="match status" value="1"/>
</dbReference>